<evidence type="ECO:0000256" key="5">
    <source>
        <dbReference type="ARBA" id="ARBA00023242"/>
    </source>
</evidence>
<keyword evidence="11" id="KW-1185">Reference proteome</keyword>
<sequence>MREAIALHALNHITKKRRRVLKNNERLTHASKSGLPAPEDVQDQGFTRPSVLILLPFRSFALRWLAALTAHTPAPAYQVENRSRFHAEYDLPQGAVDKLANAEPGAYPRDHVEMFRGNVDDAFRVGIKMTRKSMKLFAEFYGCDLIVASPLGLRMSIEKEKNADFLSSIEVLIIDQMDALTMQNWEHVQLVMSHLNQLPKESHDVDFSRIKPWYLDGHAAYLRQSILLTAYETPETRALFNGSLKNVAGKIRTDRRWAPVEVPEGLDQNFVQFDCSSPKDEADKRFKHFTTHILPTVLQSAVQSTNTVVFVPSSFDFIRVQNHFRKNLGVSYAVLSEYSSNQDISRARQAFFSGQKAFLLVSERFHFFRRYKIRGIRNLIFYGPPDHPQFYTEFLSYPFLDEGVEASDVTCRVLYSKYDWLRMERIAGTEGAMELVKRS</sequence>
<accession>A0A2H3J319</accession>
<evidence type="ECO:0000256" key="3">
    <source>
        <dbReference type="ARBA" id="ARBA00009223"/>
    </source>
</evidence>
<evidence type="ECO:0000259" key="8">
    <source>
        <dbReference type="Pfam" id="PF06862"/>
    </source>
</evidence>
<dbReference type="EMBL" id="KB467865">
    <property type="protein sequence ID" value="PCH36105.1"/>
    <property type="molecule type" value="Genomic_DNA"/>
</dbReference>
<dbReference type="GO" id="GO:0034511">
    <property type="term" value="F:U3 snoRNA binding"/>
    <property type="evidence" value="ECO:0007669"/>
    <property type="project" value="InterPro"/>
</dbReference>
<dbReference type="PANTHER" id="PTHR12933:SF0">
    <property type="entry name" value="U3 SMALL NUCLEOLAR RNA-ASSOCIATED PROTEIN 25 HOMOLOG"/>
    <property type="match status" value="1"/>
</dbReference>
<keyword evidence="5 7" id="KW-0539">Nucleus</keyword>
<evidence type="ECO:0000256" key="4">
    <source>
        <dbReference type="ARBA" id="ARBA00015422"/>
    </source>
</evidence>
<evidence type="ECO:0000313" key="11">
    <source>
        <dbReference type="Proteomes" id="UP000218811"/>
    </source>
</evidence>
<dbReference type="GO" id="GO:0019843">
    <property type="term" value="F:rRNA binding"/>
    <property type="evidence" value="ECO:0007669"/>
    <property type="project" value="TreeGrafter"/>
</dbReference>
<dbReference type="SUPFAM" id="SSF52540">
    <property type="entry name" value="P-loop containing nucleoside triphosphate hydrolases"/>
    <property type="match status" value="1"/>
</dbReference>
<evidence type="ECO:0000259" key="9">
    <source>
        <dbReference type="Pfam" id="PF22916"/>
    </source>
</evidence>
<dbReference type="Proteomes" id="UP000218811">
    <property type="component" value="Unassembled WGS sequence"/>
</dbReference>
<dbReference type="Pfam" id="PF22916">
    <property type="entry name" value="UTP25_NTPase-like"/>
    <property type="match status" value="1"/>
</dbReference>
<name>A0A2H3J319_WOLCO</name>
<proteinExistence type="inferred from homology"/>
<dbReference type="InterPro" id="IPR010678">
    <property type="entry name" value="UTP25"/>
</dbReference>
<gene>
    <name evidence="10" type="ORF">WOLCODRAFT_126709</name>
</gene>
<evidence type="ECO:0000256" key="7">
    <source>
        <dbReference type="RuleBase" id="RU365070"/>
    </source>
</evidence>
<reference evidence="10 11" key="1">
    <citation type="journal article" date="2012" name="Science">
        <title>The Paleozoic origin of enzymatic lignin decomposition reconstructed from 31 fungal genomes.</title>
        <authorList>
            <person name="Floudas D."/>
            <person name="Binder M."/>
            <person name="Riley R."/>
            <person name="Barry K."/>
            <person name="Blanchette R.A."/>
            <person name="Henrissat B."/>
            <person name="Martinez A.T."/>
            <person name="Otillar R."/>
            <person name="Spatafora J.W."/>
            <person name="Yadav J.S."/>
            <person name="Aerts A."/>
            <person name="Benoit I."/>
            <person name="Boyd A."/>
            <person name="Carlson A."/>
            <person name="Copeland A."/>
            <person name="Coutinho P.M."/>
            <person name="de Vries R.P."/>
            <person name="Ferreira P."/>
            <person name="Findley K."/>
            <person name="Foster B."/>
            <person name="Gaskell J."/>
            <person name="Glotzer D."/>
            <person name="Gorecki P."/>
            <person name="Heitman J."/>
            <person name="Hesse C."/>
            <person name="Hori C."/>
            <person name="Igarashi K."/>
            <person name="Jurgens J.A."/>
            <person name="Kallen N."/>
            <person name="Kersten P."/>
            <person name="Kohler A."/>
            <person name="Kuees U."/>
            <person name="Kumar T.K.A."/>
            <person name="Kuo A."/>
            <person name="LaButti K."/>
            <person name="Larrondo L.F."/>
            <person name="Lindquist E."/>
            <person name="Ling A."/>
            <person name="Lombard V."/>
            <person name="Lucas S."/>
            <person name="Lundell T."/>
            <person name="Martin R."/>
            <person name="McLaughlin D.J."/>
            <person name="Morgenstern I."/>
            <person name="Morin E."/>
            <person name="Murat C."/>
            <person name="Nagy L.G."/>
            <person name="Nolan M."/>
            <person name="Ohm R.A."/>
            <person name="Patyshakuliyeva A."/>
            <person name="Rokas A."/>
            <person name="Ruiz-Duenas F.J."/>
            <person name="Sabat G."/>
            <person name="Salamov A."/>
            <person name="Samejima M."/>
            <person name="Schmutz J."/>
            <person name="Slot J.C."/>
            <person name="St John F."/>
            <person name="Stenlid J."/>
            <person name="Sun H."/>
            <person name="Sun S."/>
            <person name="Syed K."/>
            <person name="Tsang A."/>
            <person name="Wiebenga A."/>
            <person name="Young D."/>
            <person name="Pisabarro A."/>
            <person name="Eastwood D.C."/>
            <person name="Martin F."/>
            <person name="Cullen D."/>
            <person name="Grigoriev I.V."/>
            <person name="Hibbett D.S."/>
        </authorList>
    </citation>
    <scope>NUCLEOTIDE SEQUENCE [LARGE SCALE GENOMIC DNA]</scope>
    <source>
        <strain evidence="10 11">MD-104</strain>
    </source>
</reference>
<dbReference type="Pfam" id="PF06862">
    <property type="entry name" value="Utp25_C"/>
    <property type="match status" value="1"/>
</dbReference>
<keyword evidence="6 7" id="KW-0687">Ribonucleoprotein</keyword>
<keyword evidence="7" id="KW-0690">Ribosome biogenesis</keyword>
<feature type="domain" description="UTP25 NTP hydrolase-like" evidence="9">
    <location>
        <begin position="1"/>
        <end position="251"/>
    </location>
</feature>
<dbReference type="InterPro" id="IPR027417">
    <property type="entry name" value="P-loop_NTPase"/>
</dbReference>
<dbReference type="InterPro" id="IPR053940">
    <property type="entry name" value="UTP25_NTPase-like"/>
</dbReference>
<keyword evidence="7" id="KW-0698">rRNA processing</keyword>
<dbReference type="GO" id="GO:0032040">
    <property type="term" value="C:small-subunit processome"/>
    <property type="evidence" value="ECO:0007669"/>
    <property type="project" value="TreeGrafter"/>
</dbReference>
<dbReference type="AlphaFoldDB" id="A0A2H3J319"/>
<comment type="subcellular location">
    <subcellularLocation>
        <location evidence="2 7">Nucleus</location>
        <location evidence="2 7">Nucleolus</location>
    </subcellularLocation>
</comment>
<dbReference type="InterPro" id="IPR053939">
    <property type="entry name" value="UTP25_C"/>
</dbReference>
<dbReference type="Gene3D" id="3.40.50.300">
    <property type="entry name" value="P-loop containing nucleotide triphosphate hydrolases"/>
    <property type="match status" value="1"/>
</dbReference>
<dbReference type="GO" id="GO:0000462">
    <property type="term" value="P:maturation of SSU-rRNA from tricistronic rRNA transcript (SSU-rRNA, 5.8S rRNA, LSU-rRNA)"/>
    <property type="evidence" value="ECO:0007669"/>
    <property type="project" value="TreeGrafter"/>
</dbReference>
<feature type="domain" description="UTP25 C-terminal" evidence="8">
    <location>
        <begin position="264"/>
        <end position="437"/>
    </location>
</feature>
<evidence type="ECO:0000256" key="6">
    <source>
        <dbReference type="ARBA" id="ARBA00023274"/>
    </source>
</evidence>
<organism evidence="10 11">
    <name type="scientific">Wolfiporia cocos (strain MD-104)</name>
    <name type="common">Brown rot fungus</name>
    <dbReference type="NCBI Taxonomy" id="742152"/>
    <lineage>
        <taxon>Eukaryota</taxon>
        <taxon>Fungi</taxon>
        <taxon>Dikarya</taxon>
        <taxon>Basidiomycota</taxon>
        <taxon>Agaricomycotina</taxon>
        <taxon>Agaricomycetes</taxon>
        <taxon>Polyporales</taxon>
        <taxon>Phaeolaceae</taxon>
        <taxon>Wolfiporia</taxon>
    </lineage>
</organism>
<comment type="function">
    <text evidence="1 7">DEAD-box RNA helicase-like protein required for pre-18S rRNA processing, specifically at sites A0, A1, and A2.</text>
</comment>
<dbReference type="STRING" id="742152.A0A2H3J319"/>
<evidence type="ECO:0000313" key="10">
    <source>
        <dbReference type="EMBL" id="PCH36105.1"/>
    </source>
</evidence>
<protein>
    <recommendedName>
        <fullName evidence="4 7">U3 small nucleolar RNA-associated protein 25</fullName>
        <shortName evidence="7">U3 snoRNA-associated protein 25</shortName>
    </recommendedName>
</protein>
<comment type="similarity">
    <text evidence="3 7">Belongs to the UTP25 family.</text>
</comment>
<dbReference type="OMA" id="QDRGDTF"/>
<evidence type="ECO:0000256" key="1">
    <source>
        <dbReference type="ARBA" id="ARBA00002883"/>
    </source>
</evidence>
<comment type="subunit">
    <text evidence="7">Component of the ribosomal small subunit (SSU) processome composed of at least 40 protein subunits and snoRNA U3.</text>
</comment>
<dbReference type="PANTHER" id="PTHR12933">
    <property type="entry name" value="ORF PROTEIN-RELATED"/>
    <property type="match status" value="1"/>
</dbReference>
<dbReference type="OrthoDB" id="10264378at2759"/>
<evidence type="ECO:0000256" key="2">
    <source>
        <dbReference type="ARBA" id="ARBA00004604"/>
    </source>
</evidence>